<gene>
    <name evidence="1" type="ORF">EYF80_024401</name>
</gene>
<dbReference type="AlphaFoldDB" id="A0A4Z2HJD6"/>
<proteinExistence type="predicted"/>
<name>A0A4Z2HJD6_9TELE</name>
<sequence>MLFSERGNRQTPPRAGGLISSLPPLYPAVCEGITEVMLHPQIQGQCLGTAQAEGDSQST</sequence>
<protein>
    <submittedName>
        <fullName evidence="1">Uncharacterized protein</fullName>
    </submittedName>
</protein>
<evidence type="ECO:0000313" key="1">
    <source>
        <dbReference type="EMBL" id="TNN65365.1"/>
    </source>
</evidence>
<dbReference type="EMBL" id="SRLO01000236">
    <property type="protein sequence ID" value="TNN65365.1"/>
    <property type="molecule type" value="Genomic_DNA"/>
</dbReference>
<accession>A0A4Z2HJD6</accession>
<organism evidence="1 2">
    <name type="scientific">Liparis tanakae</name>
    <name type="common">Tanaka's snailfish</name>
    <dbReference type="NCBI Taxonomy" id="230148"/>
    <lineage>
        <taxon>Eukaryota</taxon>
        <taxon>Metazoa</taxon>
        <taxon>Chordata</taxon>
        <taxon>Craniata</taxon>
        <taxon>Vertebrata</taxon>
        <taxon>Euteleostomi</taxon>
        <taxon>Actinopterygii</taxon>
        <taxon>Neopterygii</taxon>
        <taxon>Teleostei</taxon>
        <taxon>Neoteleostei</taxon>
        <taxon>Acanthomorphata</taxon>
        <taxon>Eupercaria</taxon>
        <taxon>Perciformes</taxon>
        <taxon>Cottioidei</taxon>
        <taxon>Cottales</taxon>
        <taxon>Liparidae</taxon>
        <taxon>Liparis</taxon>
    </lineage>
</organism>
<evidence type="ECO:0000313" key="2">
    <source>
        <dbReference type="Proteomes" id="UP000314294"/>
    </source>
</evidence>
<comment type="caution">
    <text evidence="1">The sequence shown here is derived from an EMBL/GenBank/DDBJ whole genome shotgun (WGS) entry which is preliminary data.</text>
</comment>
<keyword evidence="2" id="KW-1185">Reference proteome</keyword>
<reference evidence="1 2" key="1">
    <citation type="submission" date="2019-03" db="EMBL/GenBank/DDBJ databases">
        <title>First draft genome of Liparis tanakae, snailfish: a comprehensive survey of snailfish specific genes.</title>
        <authorList>
            <person name="Kim W."/>
            <person name="Song I."/>
            <person name="Jeong J.-H."/>
            <person name="Kim D."/>
            <person name="Kim S."/>
            <person name="Ryu S."/>
            <person name="Song J.Y."/>
            <person name="Lee S.K."/>
        </authorList>
    </citation>
    <scope>NUCLEOTIDE SEQUENCE [LARGE SCALE GENOMIC DNA]</scope>
    <source>
        <tissue evidence="1">Muscle</tissue>
    </source>
</reference>
<dbReference type="Proteomes" id="UP000314294">
    <property type="component" value="Unassembled WGS sequence"/>
</dbReference>